<reference evidence="2 3" key="1">
    <citation type="submission" date="2021-06" db="EMBL/GenBank/DDBJ databases">
        <authorList>
            <person name="Kallberg Y."/>
            <person name="Tangrot J."/>
            <person name="Rosling A."/>
        </authorList>
    </citation>
    <scope>NUCLEOTIDE SEQUENCE [LARGE SCALE GENOMIC DNA]</scope>
    <source>
        <strain evidence="2 3">120-4 pot B 10/14</strain>
    </source>
</reference>
<organism evidence="2 3">
    <name type="scientific">Gigaspora margarita</name>
    <dbReference type="NCBI Taxonomy" id="4874"/>
    <lineage>
        <taxon>Eukaryota</taxon>
        <taxon>Fungi</taxon>
        <taxon>Fungi incertae sedis</taxon>
        <taxon>Mucoromycota</taxon>
        <taxon>Glomeromycotina</taxon>
        <taxon>Glomeromycetes</taxon>
        <taxon>Diversisporales</taxon>
        <taxon>Gigasporaceae</taxon>
        <taxon>Gigaspora</taxon>
    </lineage>
</organism>
<dbReference type="PROSITE" id="PS50994">
    <property type="entry name" value="INTEGRASE"/>
    <property type="match status" value="1"/>
</dbReference>
<gene>
    <name evidence="2" type="ORF">GMARGA_LOCUS23683</name>
</gene>
<protein>
    <submittedName>
        <fullName evidence="2">12438_t:CDS:1</fullName>
    </submittedName>
</protein>
<dbReference type="InterPro" id="IPR050951">
    <property type="entry name" value="Retrovirus_Pol_polyprotein"/>
</dbReference>
<dbReference type="PANTHER" id="PTHR37984">
    <property type="entry name" value="PROTEIN CBG26694"/>
    <property type="match status" value="1"/>
</dbReference>
<evidence type="ECO:0000313" key="2">
    <source>
        <dbReference type="EMBL" id="CAG8803597.1"/>
    </source>
</evidence>
<dbReference type="SUPFAM" id="SSF53098">
    <property type="entry name" value="Ribonuclease H-like"/>
    <property type="match status" value="1"/>
</dbReference>
<evidence type="ECO:0000313" key="3">
    <source>
        <dbReference type="Proteomes" id="UP000789901"/>
    </source>
</evidence>
<accession>A0ABN7VWT5</accession>
<comment type="caution">
    <text evidence="2">The sequence shown here is derived from an EMBL/GenBank/DDBJ whole genome shotgun (WGS) entry which is preliminary data.</text>
</comment>
<dbReference type="InterPro" id="IPR012337">
    <property type="entry name" value="RNaseH-like_sf"/>
</dbReference>
<sequence>MINPTCQMAYYIMILQGYNFVVKHRSGKQLSHVDDSNKYQQLVEYLIHSRVSKTLTKEQIRKFKIRANSYLVKENILYRKPYHELTRPLRVIKLEEIEIVLKSMHKDPTSFVKGCNICQRRGKPRAHEPLNSVIVGQPFKHISINFVGPLPLTKQGNKFLIVAAEYLTKWLKTRAIPNCTAETAVSFLYDNIICRHGCPHELITDHGSHFDNGLINTICKRLGIKHIMSSPYYLQANGLVERYNRTLCETIAKCMSQYGDDRKVTLSAELFILSYPSEPIRADQ</sequence>
<feature type="domain" description="Integrase catalytic" evidence="1">
    <location>
        <begin position="134"/>
        <end position="284"/>
    </location>
</feature>
<feature type="non-terminal residue" evidence="2">
    <location>
        <position position="284"/>
    </location>
</feature>
<dbReference type="Gene3D" id="3.30.420.10">
    <property type="entry name" value="Ribonuclease H-like superfamily/Ribonuclease H"/>
    <property type="match status" value="1"/>
</dbReference>
<evidence type="ECO:0000259" key="1">
    <source>
        <dbReference type="PROSITE" id="PS50994"/>
    </source>
</evidence>
<name>A0ABN7VWT5_GIGMA</name>
<dbReference type="EMBL" id="CAJVQB010024205">
    <property type="protein sequence ID" value="CAG8803597.1"/>
    <property type="molecule type" value="Genomic_DNA"/>
</dbReference>
<dbReference type="InterPro" id="IPR036397">
    <property type="entry name" value="RNaseH_sf"/>
</dbReference>
<dbReference type="Proteomes" id="UP000789901">
    <property type="component" value="Unassembled WGS sequence"/>
</dbReference>
<dbReference type="PANTHER" id="PTHR37984:SF5">
    <property type="entry name" value="PROTEIN NYNRIN-LIKE"/>
    <property type="match status" value="1"/>
</dbReference>
<dbReference type="InterPro" id="IPR001584">
    <property type="entry name" value="Integrase_cat-core"/>
</dbReference>
<dbReference type="Pfam" id="PF00665">
    <property type="entry name" value="rve"/>
    <property type="match status" value="1"/>
</dbReference>
<proteinExistence type="predicted"/>
<keyword evidence="3" id="KW-1185">Reference proteome</keyword>